<accession>A0ABU8I925</accession>
<dbReference type="InterPro" id="IPR047202">
    <property type="entry name" value="Lipocalin_Blc-like_dom"/>
</dbReference>
<dbReference type="Gene3D" id="2.40.128.20">
    <property type="match status" value="1"/>
</dbReference>
<protein>
    <submittedName>
        <fullName evidence="4">Lipocalin family protein</fullName>
    </submittedName>
</protein>
<dbReference type="Proteomes" id="UP001363035">
    <property type="component" value="Unassembled WGS sequence"/>
</dbReference>
<evidence type="ECO:0000256" key="2">
    <source>
        <dbReference type="PIRNR" id="PIRNR036893"/>
    </source>
</evidence>
<feature type="signal peptide" evidence="2">
    <location>
        <begin position="1"/>
        <end position="24"/>
    </location>
</feature>
<dbReference type="PROSITE" id="PS51257">
    <property type="entry name" value="PROKAR_LIPOPROTEIN"/>
    <property type="match status" value="1"/>
</dbReference>
<comment type="similarity">
    <text evidence="1 2">Belongs to the calycin superfamily. Lipocalin family.</text>
</comment>
<evidence type="ECO:0000259" key="3">
    <source>
        <dbReference type="Pfam" id="PF08212"/>
    </source>
</evidence>
<keyword evidence="5" id="KW-1185">Reference proteome</keyword>
<dbReference type="Pfam" id="PF08212">
    <property type="entry name" value="Lipocalin_2"/>
    <property type="match status" value="1"/>
</dbReference>
<dbReference type="InterPro" id="IPR022271">
    <property type="entry name" value="Lipocalin_ApoD"/>
</dbReference>
<evidence type="ECO:0000313" key="5">
    <source>
        <dbReference type="Proteomes" id="UP001363035"/>
    </source>
</evidence>
<dbReference type="RefSeq" id="WP_336557933.1">
    <property type="nucleotide sequence ID" value="NZ_JAYLLN010000040.1"/>
</dbReference>
<dbReference type="InterPro" id="IPR012674">
    <property type="entry name" value="Calycin"/>
</dbReference>
<evidence type="ECO:0000313" key="4">
    <source>
        <dbReference type="EMBL" id="MEI5986007.1"/>
    </source>
</evidence>
<feature type="domain" description="Lipocalin/cytosolic fatty-acid binding" evidence="3">
    <location>
        <begin position="41"/>
        <end position="180"/>
    </location>
</feature>
<keyword evidence="2" id="KW-0732">Signal</keyword>
<dbReference type="PANTHER" id="PTHR10612">
    <property type="entry name" value="APOLIPOPROTEIN D"/>
    <property type="match status" value="1"/>
</dbReference>
<name>A0ABU8I925_9SPHI</name>
<dbReference type="EMBL" id="JAYLLN010000040">
    <property type="protein sequence ID" value="MEI5986007.1"/>
    <property type="molecule type" value="Genomic_DNA"/>
</dbReference>
<dbReference type="PIRSF" id="PIRSF036893">
    <property type="entry name" value="Lipocalin_ApoD"/>
    <property type="match status" value="1"/>
</dbReference>
<organism evidence="4 5">
    <name type="scientific">Sphingobacterium tenebrionis</name>
    <dbReference type="NCBI Taxonomy" id="3111775"/>
    <lineage>
        <taxon>Bacteria</taxon>
        <taxon>Pseudomonadati</taxon>
        <taxon>Bacteroidota</taxon>
        <taxon>Sphingobacteriia</taxon>
        <taxon>Sphingobacteriales</taxon>
        <taxon>Sphingobacteriaceae</taxon>
        <taxon>Sphingobacterium</taxon>
    </lineage>
</organism>
<dbReference type="PANTHER" id="PTHR10612:SF34">
    <property type="entry name" value="APOLIPOPROTEIN D"/>
    <property type="match status" value="1"/>
</dbReference>
<comment type="caution">
    <text evidence="4">The sequence shown here is derived from an EMBL/GenBank/DDBJ whole genome shotgun (WGS) entry which is preliminary data.</text>
</comment>
<dbReference type="PRINTS" id="PR01171">
    <property type="entry name" value="BCTLIPOCALIN"/>
</dbReference>
<gene>
    <name evidence="4" type="ORF">VJ786_13965</name>
</gene>
<dbReference type="InterPro" id="IPR000566">
    <property type="entry name" value="Lipocln_cytosolic_FA-bd_dom"/>
</dbReference>
<feature type="chain" id="PRO_5045016942" evidence="2">
    <location>
        <begin position="25"/>
        <end position="180"/>
    </location>
</feature>
<dbReference type="InterPro" id="IPR002446">
    <property type="entry name" value="Lipocalin_bac"/>
</dbReference>
<reference evidence="4 5" key="1">
    <citation type="submission" date="2024-01" db="EMBL/GenBank/DDBJ databases">
        <title>Sphingobacterium tenebrionis sp. nov., a novel endophyte isolated from tenebrio molitor intestines.</title>
        <authorList>
            <person name="Zhang C."/>
        </authorList>
    </citation>
    <scope>NUCLEOTIDE SEQUENCE [LARGE SCALE GENOMIC DNA]</scope>
    <source>
        <strain evidence="4 5">PU5-4</strain>
    </source>
</reference>
<sequence length="180" mass="20601">MKYSKYLKIAVGTALLVGPFIFQACKSVKVPAGVQVVDNFNIKSYAGKWYEIARFDFKHEKDMDQVTAEYTLNEDGSVKVLNRGFDTVKNEWKESEGKAKFIGEKTRGALKVSFFGPFYSGYNVVAMDPDYENALIFGESKDYIWFLSRNKTMPGQVKQKFLKLAHDAGYDLDRLVWTKQ</sequence>
<dbReference type="CDD" id="cd19438">
    <property type="entry name" value="lipocalin_Blc-like"/>
    <property type="match status" value="1"/>
</dbReference>
<dbReference type="SUPFAM" id="SSF50814">
    <property type="entry name" value="Lipocalins"/>
    <property type="match status" value="1"/>
</dbReference>
<proteinExistence type="inferred from homology"/>
<evidence type="ECO:0000256" key="1">
    <source>
        <dbReference type="ARBA" id="ARBA00006889"/>
    </source>
</evidence>